<dbReference type="GO" id="GO:0051537">
    <property type="term" value="F:2 iron, 2 sulfur cluster binding"/>
    <property type="evidence" value="ECO:0007669"/>
    <property type="project" value="UniProtKB-KW"/>
</dbReference>
<dbReference type="InterPro" id="IPR012165">
    <property type="entry name" value="Cyt_c3_hydrogenase_gsu"/>
</dbReference>
<dbReference type="InterPro" id="IPR017927">
    <property type="entry name" value="FAD-bd_FR_type"/>
</dbReference>
<keyword evidence="2" id="KW-0479">Metal-binding</keyword>
<dbReference type="PANTHER" id="PTHR43513:SF3">
    <property type="entry name" value="DIHYDROOROTATE DEHYDROGENASE B (NAD(+)), ELECTRON TRANSFER SUBUNIT-RELATED"/>
    <property type="match status" value="1"/>
</dbReference>
<keyword evidence="2" id="KW-0408">Iron</keyword>
<dbReference type="Gene3D" id="2.40.30.10">
    <property type="entry name" value="Translation factors"/>
    <property type="match status" value="1"/>
</dbReference>
<evidence type="ECO:0000256" key="2">
    <source>
        <dbReference type="PIRSR" id="PIRSR006816-2"/>
    </source>
</evidence>
<dbReference type="InterPro" id="IPR019480">
    <property type="entry name" value="Dihydroorotate_DH_Fe-S-bd"/>
</dbReference>
<dbReference type="Pfam" id="PF00175">
    <property type="entry name" value="NAD_binding_1"/>
    <property type="match status" value="1"/>
</dbReference>
<protein>
    <submittedName>
        <fullName evidence="4">Sulfide/dihydroorotate dehydrogenase-like FAD/NAD-binding protein</fullName>
    </submittedName>
</protein>
<comment type="caution">
    <text evidence="4">The sequence shown here is derived from an EMBL/GenBank/DDBJ whole genome shotgun (WGS) entry which is preliminary data.</text>
</comment>
<feature type="binding site" evidence="1">
    <location>
        <begin position="62"/>
        <end position="64"/>
    </location>
    <ligand>
        <name>FAD</name>
        <dbReference type="ChEBI" id="CHEBI:57692"/>
    </ligand>
</feature>
<dbReference type="Proteomes" id="UP000319424">
    <property type="component" value="Unassembled WGS sequence"/>
</dbReference>
<dbReference type="InterPro" id="IPR039261">
    <property type="entry name" value="FNR_nucleotide-bd"/>
</dbReference>
<dbReference type="InterPro" id="IPR001433">
    <property type="entry name" value="OxRdtase_FAD/NAD-bd"/>
</dbReference>
<keyword evidence="1" id="KW-0285">Flavoprotein</keyword>
<comment type="cofactor">
    <cofactor evidence="2">
        <name>[2Fe-2S] cluster</name>
        <dbReference type="ChEBI" id="CHEBI:190135"/>
    </cofactor>
    <text evidence="2">Binds 1 [2Fe-2S] cluster per subunit.</text>
</comment>
<dbReference type="PROSITE" id="PS51384">
    <property type="entry name" value="FAD_FR"/>
    <property type="match status" value="1"/>
</dbReference>
<evidence type="ECO:0000256" key="1">
    <source>
        <dbReference type="PIRSR" id="PIRSR006816-1"/>
    </source>
</evidence>
<dbReference type="PIRSF" id="PIRSF006816">
    <property type="entry name" value="Cyc3_hyd_g"/>
    <property type="match status" value="1"/>
</dbReference>
<feature type="binding site" evidence="2">
    <location>
        <position position="231"/>
    </location>
    <ligand>
        <name>[2Fe-2S] cluster</name>
        <dbReference type="ChEBI" id="CHEBI:190135"/>
    </ligand>
</feature>
<dbReference type="InterPro" id="IPR017938">
    <property type="entry name" value="Riboflavin_synthase-like_b-brl"/>
</dbReference>
<keyword evidence="2" id="KW-0001">2Fe-2S</keyword>
<keyword evidence="1" id="KW-0274">FAD</keyword>
<feature type="binding site" evidence="2">
    <location>
        <position position="246"/>
    </location>
    <ligand>
        <name>[2Fe-2S] cluster</name>
        <dbReference type="ChEBI" id="CHEBI:190135"/>
    </ligand>
</feature>
<accession>A0A552V6G0</accession>
<keyword evidence="2" id="KW-0411">Iron-sulfur</keyword>
<dbReference type="Pfam" id="PF10418">
    <property type="entry name" value="DHODB_Fe-S_bind"/>
    <property type="match status" value="1"/>
</dbReference>
<dbReference type="CDD" id="cd06219">
    <property type="entry name" value="DHOD_e_trans_like1"/>
    <property type="match status" value="1"/>
</dbReference>
<dbReference type="InterPro" id="IPR050353">
    <property type="entry name" value="PyrK_electron_transfer"/>
</dbReference>
<name>A0A552V6G0_9FIRM</name>
<dbReference type="SUPFAM" id="SSF63380">
    <property type="entry name" value="Riboflavin synthase domain-like"/>
    <property type="match status" value="1"/>
</dbReference>
<evidence type="ECO:0000313" key="4">
    <source>
        <dbReference type="EMBL" id="TRW26054.1"/>
    </source>
</evidence>
<proteinExistence type="predicted"/>
<dbReference type="GO" id="GO:0016491">
    <property type="term" value="F:oxidoreductase activity"/>
    <property type="evidence" value="ECO:0007669"/>
    <property type="project" value="InterPro"/>
</dbReference>
<organism evidence="4 5">
    <name type="scientific">Criibacterium bergeronii</name>
    <dbReference type="NCBI Taxonomy" id="1871336"/>
    <lineage>
        <taxon>Bacteria</taxon>
        <taxon>Bacillati</taxon>
        <taxon>Bacillota</taxon>
        <taxon>Clostridia</taxon>
        <taxon>Peptostreptococcales</taxon>
        <taxon>Filifactoraceae</taxon>
        <taxon>Criibacterium</taxon>
    </lineage>
</organism>
<evidence type="ECO:0000259" key="3">
    <source>
        <dbReference type="PROSITE" id="PS51384"/>
    </source>
</evidence>
<dbReference type="GO" id="GO:0046872">
    <property type="term" value="F:metal ion binding"/>
    <property type="evidence" value="ECO:0007669"/>
    <property type="project" value="UniProtKB-KW"/>
</dbReference>
<feature type="domain" description="FAD-binding FR-type" evidence="3">
    <location>
        <begin position="1"/>
        <end position="95"/>
    </location>
</feature>
<dbReference type="NCBIfam" id="NF004862">
    <property type="entry name" value="PRK06222.1"/>
    <property type="match status" value="1"/>
</dbReference>
<dbReference type="Gene3D" id="3.40.50.80">
    <property type="entry name" value="Nucleotide-binding domain of ferredoxin-NADP reductase (FNR) module"/>
    <property type="match status" value="1"/>
</dbReference>
<gene>
    <name evidence="4" type="ORF">FL857_06450</name>
</gene>
<dbReference type="EMBL" id="VJXW01000008">
    <property type="protein sequence ID" value="TRW26054.1"/>
    <property type="molecule type" value="Genomic_DNA"/>
</dbReference>
<evidence type="ECO:0000313" key="5">
    <source>
        <dbReference type="Proteomes" id="UP000319424"/>
    </source>
</evidence>
<dbReference type="PANTHER" id="PTHR43513">
    <property type="entry name" value="DIHYDROOROTATE DEHYDROGENASE B (NAD(+)), ELECTRON TRANSFER SUBUNIT"/>
    <property type="match status" value="1"/>
</dbReference>
<comment type="cofactor">
    <cofactor evidence="1">
        <name>FAD</name>
        <dbReference type="ChEBI" id="CHEBI:57692"/>
    </cofactor>
    <text evidence="1">Binds 1 FAD per subunit.</text>
</comment>
<sequence length="274" mass="30274">MYKIVKKQMLKENIALMDIEAKRCAKACKIGQFVVVIIDEVGERVPLTICDFDREKGTVTIVFQTIGSSTKRLAKLNEGDYIDTFTGPLGSPSELETMSGEELRTKNIVFIGGGVGIAPIYPQLKFLHEKGIKADVILGVRNKDILIFEDELKSVAGNVYISTDDGSYGFHGNAAQYLEHLVKNEGKNYDHAVVIGPMIMMKFTTLKCKELGIKNVIVSLNSLMVDATGMCGACRVSIGGEVKFTCVDGPEFDAYKVDFDECIRRQGIYKGYEK</sequence>
<dbReference type="RefSeq" id="WP_144398229.1">
    <property type="nucleotide sequence ID" value="NZ_VJXW01000008.1"/>
</dbReference>
<dbReference type="GO" id="GO:0006221">
    <property type="term" value="P:pyrimidine nucleotide biosynthetic process"/>
    <property type="evidence" value="ECO:0007669"/>
    <property type="project" value="InterPro"/>
</dbReference>
<reference evidence="4 5" key="1">
    <citation type="submission" date="2019-07" db="EMBL/GenBank/DDBJ databases">
        <title>Criibacterium bergeronii gen. nov., sp. nov. isolated from human clinical samples.</title>
        <authorList>
            <person name="Maheux A.F."/>
            <person name="Boudreau D.K."/>
            <person name="Berube E."/>
            <person name="Brodeur S."/>
            <person name="Bernard K.A."/>
            <person name="Abed J.Y."/>
            <person name="Ducrey E."/>
            <person name="Guay E.F."/>
            <person name="Raymond F."/>
            <person name="Corbeil J."/>
            <person name="Domingo M.-C."/>
            <person name="Roy P.H."/>
            <person name="Boissinot M."/>
            <person name="Tocheva E.I."/>
            <person name="Omar R.F."/>
        </authorList>
    </citation>
    <scope>NUCLEOTIDE SEQUENCE [LARGE SCALE GENOMIC DNA]</scope>
    <source>
        <strain evidence="4 5">CCRI-24246</strain>
    </source>
</reference>
<feature type="binding site" evidence="2">
    <location>
        <position position="234"/>
    </location>
    <ligand>
        <name>[2Fe-2S] cluster</name>
        <dbReference type="ChEBI" id="CHEBI:190135"/>
    </ligand>
</feature>
<dbReference type="AlphaFoldDB" id="A0A552V6G0"/>
<dbReference type="SUPFAM" id="SSF52343">
    <property type="entry name" value="Ferredoxin reductase-like, C-terminal NADP-linked domain"/>
    <property type="match status" value="1"/>
</dbReference>
<dbReference type="GO" id="GO:0050660">
    <property type="term" value="F:flavin adenine dinucleotide binding"/>
    <property type="evidence" value="ECO:0007669"/>
    <property type="project" value="InterPro"/>
</dbReference>
<dbReference type="OrthoDB" id="9778346at2"/>